<name>A0A9P6NPM4_9BASI</name>
<feature type="compositionally biased region" description="Polar residues" evidence="3">
    <location>
        <begin position="85"/>
        <end position="94"/>
    </location>
</feature>
<protein>
    <recommendedName>
        <fullName evidence="4">HAMP domain-containing protein</fullName>
    </recommendedName>
</protein>
<dbReference type="EMBL" id="MU167224">
    <property type="protein sequence ID" value="KAG0149893.1"/>
    <property type="molecule type" value="Genomic_DNA"/>
</dbReference>
<dbReference type="GO" id="GO:0071474">
    <property type="term" value="P:cellular hyperosmotic response"/>
    <property type="evidence" value="ECO:0007669"/>
    <property type="project" value="TreeGrafter"/>
</dbReference>
<dbReference type="CDD" id="cd06225">
    <property type="entry name" value="HAMP"/>
    <property type="match status" value="1"/>
</dbReference>
<accession>A0A9P6NPM4</accession>
<dbReference type="PROSITE" id="PS50885">
    <property type="entry name" value="HAMP"/>
    <property type="match status" value="1"/>
</dbReference>
<keyword evidence="6" id="KW-1185">Reference proteome</keyword>
<dbReference type="Gene3D" id="1.20.120.1530">
    <property type="match status" value="1"/>
</dbReference>
<feature type="region of interest" description="Disordered" evidence="3">
    <location>
        <begin position="44"/>
        <end position="95"/>
    </location>
</feature>
<gene>
    <name evidence="5" type="ORF">CROQUDRAFT_278074</name>
</gene>
<dbReference type="GO" id="GO:0000160">
    <property type="term" value="P:phosphorelay signal transduction system"/>
    <property type="evidence" value="ECO:0007669"/>
    <property type="project" value="UniProtKB-KW"/>
</dbReference>
<dbReference type="PANTHER" id="PTHR45339:SF1">
    <property type="entry name" value="HYBRID SIGNAL TRANSDUCTION HISTIDINE KINASE J"/>
    <property type="match status" value="1"/>
</dbReference>
<dbReference type="Proteomes" id="UP000886653">
    <property type="component" value="Unassembled WGS sequence"/>
</dbReference>
<evidence type="ECO:0000313" key="5">
    <source>
        <dbReference type="EMBL" id="KAG0149893.1"/>
    </source>
</evidence>
<proteinExistence type="predicted"/>
<dbReference type="GO" id="GO:0004673">
    <property type="term" value="F:protein histidine kinase activity"/>
    <property type="evidence" value="ECO:0007669"/>
    <property type="project" value="TreeGrafter"/>
</dbReference>
<dbReference type="InterPro" id="IPR003660">
    <property type="entry name" value="HAMP_dom"/>
</dbReference>
<dbReference type="AlphaFoldDB" id="A0A9P6NPM4"/>
<evidence type="ECO:0000313" key="6">
    <source>
        <dbReference type="Proteomes" id="UP000886653"/>
    </source>
</evidence>
<keyword evidence="2" id="KW-0902">Two-component regulatory system</keyword>
<keyword evidence="1" id="KW-0597">Phosphoprotein</keyword>
<feature type="domain" description="HAMP" evidence="4">
    <location>
        <begin position="280"/>
        <end position="333"/>
    </location>
</feature>
<evidence type="ECO:0000259" key="4">
    <source>
        <dbReference type="PROSITE" id="PS50885"/>
    </source>
</evidence>
<dbReference type="GO" id="GO:0016020">
    <property type="term" value="C:membrane"/>
    <property type="evidence" value="ECO:0007669"/>
    <property type="project" value="InterPro"/>
</dbReference>
<evidence type="ECO:0000256" key="3">
    <source>
        <dbReference type="SAM" id="MobiDB-lite"/>
    </source>
</evidence>
<evidence type="ECO:0000256" key="2">
    <source>
        <dbReference type="ARBA" id="ARBA00023012"/>
    </source>
</evidence>
<dbReference type="OrthoDB" id="10266508at2759"/>
<evidence type="ECO:0000256" key="1">
    <source>
        <dbReference type="ARBA" id="ARBA00022553"/>
    </source>
</evidence>
<organism evidence="5 6">
    <name type="scientific">Cronartium quercuum f. sp. fusiforme G11</name>
    <dbReference type="NCBI Taxonomy" id="708437"/>
    <lineage>
        <taxon>Eukaryota</taxon>
        <taxon>Fungi</taxon>
        <taxon>Dikarya</taxon>
        <taxon>Basidiomycota</taxon>
        <taxon>Pucciniomycotina</taxon>
        <taxon>Pucciniomycetes</taxon>
        <taxon>Pucciniales</taxon>
        <taxon>Coleosporiaceae</taxon>
        <taxon>Cronartium</taxon>
    </lineage>
</organism>
<comment type="caution">
    <text evidence="5">The sequence shown here is derived from an EMBL/GenBank/DDBJ whole genome shotgun (WGS) entry which is preliminary data.</text>
</comment>
<reference evidence="5" key="1">
    <citation type="submission" date="2013-11" db="EMBL/GenBank/DDBJ databases">
        <title>Genome sequence of the fusiform rust pathogen reveals effectors for host alternation and coevolution with pine.</title>
        <authorList>
            <consortium name="DOE Joint Genome Institute"/>
            <person name="Smith K."/>
            <person name="Pendleton A."/>
            <person name="Kubisiak T."/>
            <person name="Anderson C."/>
            <person name="Salamov A."/>
            <person name="Aerts A."/>
            <person name="Riley R."/>
            <person name="Clum A."/>
            <person name="Lindquist E."/>
            <person name="Ence D."/>
            <person name="Campbell M."/>
            <person name="Kronenberg Z."/>
            <person name="Feau N."/>
            <person name="Dhillon B."/>
            <person name="Hamelin R."/>
            <person name="Burleigh J."/>
            <person name="Smith J."/>
            <person name="Yandell M."/>
            <person name="Nelson C."/>
            <person name="Grigoriev I."/>
            <person name="Davis J."/>
        </authorList>
    </citation>
    <scope>NUCLEOTIDE SEQUENCE</scope>
    <source>
        <strain evidence="5">G11</strain>
    </source>
</reference>
<dbReference type="PANTHER" id="PTHR45339">
    <property type="entry name" value="HYBRID SIGNAL TRANSDUCTION HISTIDINE KINASE J"/>
    <property type="match status" value="1"/>
</dbReference>
<sequence>MNPTDSSSLLPKLPLAAGARTSSTASFSTIASFSTTTSAFYSDLGIERPTSGQSSNPEQADEESDSDVLPTPLTPPSVLFPPTTEPTTAQTVSPVTIAPTTKPIATISSLSYLPSVNNHKHRIPFTDFLAEQFLKIQSLSPITTRSSDLGDPSEPLAQYKQIRLELNEYILKNSSLSNPTNPNRDGRMEADVLQQNEIIILNGLLQLLDDKLLHLTPTLLQPQTDHKHQDHELINSNTISYDIGGGRDVDERNEAEEVEDDVRSKIIINDKELTAEEELKLLKAQVRDFARVCKAVARGDLSQTVTINVQGHDLTELKAVVNGMVQQLRCFAGEVTRVSIEVGTEGRLGGQAISK</sequence>